<reference evidence="1 2" key="1">
    <citation type="journal article" date="2013" name="Genome Biol. Evol.">
        <title>Life in an arsenic-containing gold mine: genome and physiology of the autotrophic arsenite-oxidizing bacterium rhizobium sp. NT-26.</title>
        <authorList>
            <person name="Andres J."/>
            <person name="Arsene-Ploetze F."/>
            <person name="Barbe V."/>
            <person name="Brochier-Armanet C."/>
            <person name="Cleiss-Arnold J."/>
            <person name="Coppee J.Y."/>
            <person name="Dillies M.A."/>
            <person name="Geist"/>
            <person name="L"/>
            <person name="Joublin A."/>
            <person name="Koechler S."/>
            <person name="Lassalle F."/>
            <person name="Marchal M."/>
            <person name="Medigue C."/>
            <person name="Muller D."/>
            <person name="Nesme X."/>
            <person name="Plewniak F."/>
            <person name="Proux C."/>
            <person name="Ramirez-Bahena M.H."/>
            <person name="Schenowitz C."/>
            <person name="Sismeiro O."/>
            <person name="Vallenet D."/>
            <person name="Santini J.M."/>
            <person name="Bertin P.N."/>
        </authorList>
    </citation>
    <scope>NUCLEOTIDE SEQUENCE [LARGE SCALE GENOMIC DNA]</scope>
    <source>
        <strain evidence="1 2">NT-26</strain>
    </source>
</reference>
<keyword evidence="2" id="KW-1185">Reference proteome</keyword>
<sequence>MKSYTTLDELVFDQEEQHRFFSELDRLINELKGAGCTQSALSYAYVRSQLRTELDALTG</sequence>
<proteinExistence type="predicted"/>
<dbReference type="KEGG" id="rht:NT26_4120"/>
<dbReference type="AlphaFoldDB" id="L0NN93"/>
<name>L0NN93_9HYPH</name>
<dbReference type="STRING" id="1125847.NT26_4120"/>
<gene>
    <name evidence="1" type="ORF">NT26_4120</name>
</gene>
<dbReference type="Proteomes" id="UP000010792">
    <property type="component" value="Chromosome"/>
</dbReference>
<dbReference type="EMBL" id="FO082820">
    <property type="protein sequence ID" value="CCF21842.1"/>
    <property type="molecule type" value="Genomic_DNA"/>
</dbReference>
<evidence type="ECO:0000313" key="1">
    <source>
        <dbReference type="EMBL" id="CCF21842.1"/>
    </source>
</evidence>
<evidence type="ECO:0000313" key="2">
    <source>
        <dbReference type="Proteomes" id="UP000010792"/>
    </source>
</evidence>
<organism evidence="1 2">
    <name type="scientific">Pseudorhizobium banfieldiae</name>
    <dbReference type="NCBI Taxonomy" id="1125847"/>
    <lineage>
        <taxon>Bacteria</taxon>
        <taxon>Pseudomonadati</taxon>
        <taxon>Pseudomonadota</taxon>
        <taxon>Alphaproteobacteria</taxon>
        <taxon>Hyphomicrobiales</taxon>
        <taxon>Rhizobiaceae</taxon>
        <taxon>Rhizobium/Agrobacterium group</taxon>
        <taxon>Pseudorhizobium</taxon>
    </lineage>
</organism>
<accession>L0NN93</accession>
<protein>
    <submittedName>
        <fullName evidence="1">Uncharacterized protein</fullName>
    </submittedName>
</protein>